<dbReference type="InterPro" id="IPR008271">
    <property type="entry name" value="Ser/Thr_kinase_AS"/>
</dbReference>
<dbReference type="SMART" id="SM00220">
    <property type="entry name" value="S_TKc"/>
    <property type="match status" value="1"/>
</dbReference>
<dbReference type="GO" id="GO:0005737">
    <property type="term" value="C:cytoplasm"/>
    <property type="evidence" value="ECO:0000318"/>
    <property type="project" value="GO_Central"/>
</dbReference>
<dbReference type="EnsemblMetazoa" id="HelroT141692">
    <property type="protein sequence ID" value="HelroP141692"/>
    <property type="gene ID" value="HelroG141692"/>
</dbReference>
<gene>
    <name evidence="5" type="primary">20196590</name>
    <name evidence="4" type="ORF">HELRODRAFT_141692</name>
</gene>
<dbReference type="OMA" id="MENVLVQ"/>
<dbReference type="PANTHER" id="PTHR24347">
    <property type="entry name" value="SERINE/THREONINE-PROTEIN KINASE"/>
    <property type="match status" value="1"/>
</dbReference>
<keyword evidence="1" id="KW-0547">Nucleotide-binding</keyword>
<evidence type="ECO:0000256" key="1">
    <source>
        <dbReference type="ARBA" id="ARBA00022741"/>
    </source>
</evidence>
<dbReference type="CDD" id="cd05117">
    <property type="entry name" value="STKc_CAMK"/>
    <property type="match status" value="1"/>
</dbReference>
<reference evidence="6" key="1">
    <citation type="submission" date="2012-12" db="EMBL/GenBank/DDBJ databases">
        <authorList>
            <person name="Hellsten U."/>
            <person name="Grimwood J."/>
            <person name="Chapman J.A."/>
            <person name="Shapiro H."/>
            <person name="Aerts A."/>
            <person name="Otillar R.P."/>
            <person name="Terry A.Y."/>
            <person name="Boore J.L."/>
            <person name="Simakov O."/>
            <person name="Marletaz F."/>
            <person name="Cho S.-J."/>
            <person name="Edsinger-Gonzales E."/>
            <person name="Havlak P."/>
            <person name="Kuo D.-H."/>
            <person name="Larsson T."/>
            <person name="Lv J."/>
            <person name="Arendt D."/>
            <person name="Savage R."/>
            <person name="Osoegawa K."/>
            <person name="de Jong P."/>
            <person name="Lindberg D.R."/>
            <person name="Seaver E.C."/>
            <person name="Weisblat D.A."/>
            <person name="Putnam N.H."/>
            <person name="Grigoriev I.V."/>
            <person name="Rokhsar D.S."/>
        </authorList>
    </citation>
    <scope>NUCLEOTIDE SEQUENCE</scope>
</reference>
<dbReference type="OrthoDB" id="1738954at2759"/>
<dbReference type="AlphaFoldDB" id="T1EJ40"/>
<keyword evidence="2" id="KW-0067">ATP-binding</keyword>
<dbReference type="InterPro" id="IPR000719">
    <property type="entry name" value="Prot_kinase_dom"/>
</dbReference>
<dbReference type="PROSITE" id="PS50011">
    <property type="entry name" value="PROTEIN_KINASE_DOM"/>
    <property type="match status" value="1"/>
</dbReference>
<dbReference type="SUPFAM" id="SSF56112">
    <property type="entry name" value="Protein kinase-like (PK-like)"/>
    <property type="match status" value="1"/>
</dbReference>
<dbReference type="InterPro" id="IPR011009">
    <property type="entry name" value="Kinase-like_dom_sf"/>
</dbReference>
<name>T1EJ40_HELRO</name>
<dbReference type="RefSeq" id="XP_009024055.1">
    <property type="nucleotide sequence ID" value="XM_009025807.1"/>
</dbReference>
<accession>T1EJ40</accession>
<dbReference type="GeneID" id="20196590"/>
<evidence type="ECO:0000256" key="2">
    <source>
        <dbReference type="ARBA" id="ARBA00022840"/>
    </source>
</evidence>
<dbReference type="EMBL" id="KB097269">
    <property type="protein sequence ID" value="ESN97989.1"/>
    <property type="molecule type" value="Genomic_DNA"/>
</dbReference>
<dbReference type="GO" id="GO:0005524">
    <property type="term" value="F:ATP binding"/>
    <property type="evidence" value="ECO:0007669"/>
    <property type="project" value="UniProtKB-KW"/>
</dbReference>
<keyword evidence="6" id="KW-1185">Reference proteome</keyword>
<dbReference type="eggNOG" id="KOG0032">
    <property type="taxonomic scope" value="Eukaryota"/>
</dbReference>
<reference evidence="4 6" key="2">
    <citation type="journal article" date="2013" name="Nature">
        <title>Insights into bilaterian evolution from three spiralian genomes.</title>
        <authorList>
            <person name="Simakov O."/>
            <person name="Marletaz F."/>
            <person name="Cho S.J."/>
            <person name="Edsinger-Gonzales E."/>
            <person name="Havlak P."/>
            <person name="Hellsten U."/>
            <person name="Kuo D.H."/>
            <person name="Larsson T."/>
            <person name="Lv J."/>
            <person name="Arendt D."/>
            <person name="Savage R."/>
            <person name="Osoegawa K."/>
            <person name="de Jong P."/>
            <person name="Grimwood J."/>
            <person name="Chapman J.A."/>
            <person name="Shapiro H."/>
            <person name="Aerts A."/>
            <person name="Otillar R.P."/>
            <person name="Terry A.Y."/>
            <person name="Boore J.L."/>
            <person name="Grigoriev I.V."/>
            <person name="Lindberg D.R."/>
            <person name="Seaver E.C."/>
            <person name="Weisblat D.A."/>
            <person name="Putnam N.H."/>
            <person name="Rokhsar D.S."/>
        </authorList>
    </citation>
    <scope>NUCLEOTIDE SEQUENCE</scope>
</reference>
<dbReference type="Gene3D" id="1.10.510.10">
    <property type="entry name" value="Transferase(Phosphotransferase) domain 1"/>
    <property type="match status" value="1"/>
</dbReference>
<reference evidence="5" key="3">
    <citation type="submission" date="2015-06" db="UniProtKB">
        <authorList>
            <consortium name="EnsemblMetazoa"/>
        </authorList>
    </citation>
    <scope>IDENTIFICATION</scope>
</reference>
<feature type="domain" description="Protein kinase" evidence="3">
    <location>
        <begin position="5"/>
        <end position="264"/>
    </location>
</feature>
<dbReference type="FunFam" id="1.10.510.10:FF:000571">
    <property type="entry name" value="Maternal embryonic leucine zipper kinase"/>
    <property type="match status" value="1"/>
</dbReference>
<evidence type="ECO:0000259" key="3">
    <source>
        <dbReference type="PROSITE" id="PS50011"/>
    </source>
</evidence>
<dbReference type="PROSITE" id="PS00108">
    <property type="entry name" value="PROTEIN_KINASE_ST"/>
    <property type="match status" value="1"/>
</dbReference>
<evidence type="ECO:0000313" key="4">
    <source>
        <dbReference type="EMBL" id="ESN97989.1"/>
    </source>
</evidence>
<evidence type="ECO:0000313" key="6">
    <source>
        <dbReference type="Proteomes" id="UP000015101"/>
    </source>
</evidence>
<sequence length="319" mass="36539">LNDLYEIGNQISSGNFATVRLCRNKNTNVYSAVKRIDMQENSDDMIKVKKEVEILKKMNHANIIKLVEEFEMNGYFYLVMELITDGDIISTIMNSKYYSEQDVSGMVHNVMSGILYLHSINIVHRDIKMENVLVQKNRNGLKKLKICDFGLATIIANNEILKTVCGTPNYMAPEIILQVGYGNKVDVWSVGIFMYILLYGSPPFHSRSNDFNKIFENVIVGKYDLNSTTWESVSEEAKTLITMLLEPNPTNRMTAEEALSYPWVSKDQFARNINLRPTIGNKLQKYYRNSAYVMKKGNNVLANTALDKESNYFEKAQNE</sequence>
<proteinExistence type="predicted"/>
<protein>
    <recommendedName>
        <fullName evidence="3">Protein kinase domain-containing protein</fullName>
    </recommendedName>
</protein>
<dbReference type="Pfam" id="PF00069">
    <property type="entry name" value="Pkinase"/>
    <property type="match status" value="1"/>
</dbReference>
<organism evidence="5 6">
    <name type="scientific">Helobdella robusta</name>
    <name type="common">Californian leech</name>
    <dbReference type="NCBI Taxonomy" id="6412"/>
    <lineage>
        <taxon>Eukaryota</taxon>
        <taxon>Metazoa</taxon>
        <taxon>Spiralia</taxon>
        <taxon>Lophotrochozoa</taxon>
        <taxon>Annelida</taxon>
        <taxon>Clitellata</taxon>
        <taxon>Hirudinea</taxon>
        <taxon>Rhynchobdellida</taxon>
        <taxon>Glossiphoniidae</taxon>
        <taxon>Helobdella</taxon>
    </lineage>
</organism>
<dbReference type="InParanoid" id="T1EJ40"/>
<dbReference type="HOGENOM" id="CLU_000288_63_0_1"/>
<dbReference type="GO" id="GO:0004674">
    <property type="term" value="F:protein serine/threonine kinase activity"/>
    <property type="evidence" value="ECO:0000318"/>
    <property type="project" value="GO_Central"/>
</dbReference>
<evidence type="ECO:0000313" key="5">
    <source>
        <dbReference type="EnsemblMetazoa" id="HelroP141692"/>
    </source>
</evidence>
<dbReference type="GO" id="GO:0034504">
    <property type="term" value="P:protein localization to nucleus"/>
    <property type="evidence" value="ECO:0000318"/>
    <property type="project" value="GO_Central"/>
</dbReference>
<dbReference type="CTD" id="20196590"/>
<dbReference type="STRING" id="6412.T1EJ40"/>
<dbReference type="KEGG" id="hro:HELRODRAFT_141692"/>
<dbReference type="EMBL" id="AMQM01006122">
    <property type="status" value="NOT_ANNOTATED_CDS"/>
    <property type="molecule type" value="Genomic_DNA"/>
</dbReference>
<dbReference type="Proteomes" id="UP000015101">
    <property type="component" value="Unassembled WGS sequence"/>
</dbReference>